<evidence type="ECO:0000313" key="7">
    <source>
        <dbReference type="Proteomes" id="UP000185984"/>
    </source>
</evidence>
<dbReference type="Pfam" id="PF13522">
    <property type="entry name" value="GATase_6"/>
    <property type="match status" value="1"/>
</dbReference>
<dbReference type="RefSeq" id="WP_073550597.1">
    <property type="nucleotide sequence ID" value="NZ_CAWMVK010000005.1"/>
</dbReference>
<dbReference type="Proteomes" id="UP000185984">
    <property type="component" value="Unassembled WGS sequence"/>
</dbReference>
<evidence type="ECO:0000256" key="4">
    <source>
        <dbReference type="ARBA" id="ARBA00022962"/>
    </source>
</evidence>
<dbReference type="EMBL" id="MRCC01000013">
    <property type="protein sequence ID" value="OKH24371.1"/>
    <property type="molecule type" value="Genomic_DNA"/>
</dbReference>
<keyword evidence="7" id="KW-1185">Reference proteome</keyword>
<evidence type="ECO:0000313" key="6">
    <source>
        <dbReference type="EMBL" id="OKH24371.1"/>
    </source>
</evidence>
<protein>
    <recommendedName>
        <fullName evidence="2">glutamine--fructose-6-phosphate transaminase (isomerizing)</fullName>
        <ecNumber evidence="2">2.6.1.16</ecNumber>
    </recommendedName>
</protein>
<evidence type="ECO:0000256" key="3">
    <source>
        <dbReference type="ARBA" id="ARBA00022679"/>
    </source>
</evidence>
<dbReference type="Gene3D" id="3.60.20.10">
    <property type="entry name" value="Glutamine Phosphoribosylpyrophosphate, subunit 1, domain 1"/>
    <property type="match status" value="1"/>
</dbReference>
<dbReference type="OrthoDB" id="9763290at2"/>
<gene>
    <name evidence="6" type="ORF">NIES1031_16465</name>
</gene>
<dbReference type="AlphaFoldDB" id="A0A1U7HLE5"/>
<dbReference type="InterPro" id="IPR017932">
    <property type="entry name" value="GATase_2_dom"/>
</dbReference>
<comment type="caution">
    <text evidence="6">The sequence shown here is derived from an EMBL/GenBank/DDBJ whole genome shotgun (WGS) entry which is preliminary data.</text>
</comment>
<dbReference type="PROSITE" id="PS51278">
    <property type="entry name" value="GATASE_TYPE_2"/>
    <property type="match status" value="1"/>
</dbReference>
<feature type="domain" description="Glutamine amidotransferase type-2" evidence="5">
    <location>
        <begin position="2"/>
        <end position="301"/>
    </location>
</feature>
<keyword evidence="3" id="KW-0808">Transferase</keyword>
<keyword evidence="4" id="KW-0315">Glutamine amidotransferase</keyword>
<evidence type="ECO:0000259" key="5">
    <source>
        <dbReference type="PROSITE" id="PS51278"/>
    </source>
</evidence>
<dbReference type="PANTHER" id="PTHR10937">
    <property type="entry name" value="GLUCOSAMINE--FRUCTOSE-6-PHOSPHATE AMINOTRANSFERASE, ISOMERIZING"/>
    <property type="match status" value="1"/>
</dbReference>
<evidence type="ECO:0000256" key="1">
    <source>
        <dbReference type="ARBA" id="ARBA00001031"/>
    </source>
</evidence>
<accession>A0A1U7HLE5</accession>
<name>A0A1U7HLE5_9CHRO</name>
<dbReference type="InterPro" id="IPR029055">
    <property type="entry name" value="Ntn_hydrolases_N"/>
</dbReference>
<dbReference type="STRING" id="247279.NIES1031_16465"/>
<sequence length="311" mass="35085">MCGIAGIIYRQPEIYKNLGNDLLRLIQPLETRGPDSCGVGVYGSATQQLKILLFAAQDVSWEEVKHWWEKQTKVIEFDAIANGRRIILDTTDKPLNLAQIKPHLAISFPQLHLMSTGQLLEIYKEVGTAENLFQKYQLNNYTGSHGIGHTRMATESIVDTFHSHPFTSAPDLCIVHNGQISNYYKLRFSLEKKGIVFETDNDSEAIAHYIRYQLLQGFSLEQSLQNLLNDIDGTYTFLVATADKIGLVRDKFAAKPAVIYETPEMVAIASEYRCFLNLPHYNPNAKISEPDAGEIKTWSTTNKPTPHLELV</sequence>
<comment type="catalytic activity">
    <reaction evidence="1">
        <text>D-fructose 6-phosphate + L-glutamine = D-glucosamine 6-phosphate + L-glutamate</text>
        <dbReference type="Rhea" id="RHEA:13237"/>
        <dbReference type="ChEBI" id="CHEBI:29985"/>
        <dbReference type="ChEBI" id="CHEBI:58359"/>
        <dbReference type="ChEBI" id="CHEBI:58725"/>
        <dbReference type="ChEBI" id="CHEBI:61527"/>
        <dbReference type="EC" id="2.6.1.16"/>
    </reaction>
</comment>
<reference evidence="6 7" key="1">
    <citation type="submission" date="2016-11" db="EMBL/GenBank/DDBJ databases">
        <title>Draft Genome Sequences of Nine Cyanobacterial Strains from Diverse Habitats.</title>
        <authorList>
            <person name="Zhu T."/>
            <person name="Hou S."/>
            <person name="Lu X."/>
            <person name="Hess W.R."/>
        </authorList>
    </citation>
    <scope>NUCLEOTIDE SEQUENCE [LARGE SCALE GENOMIC DNA]</scope>
    <source>
        <strain evidence="6 7">5.2 s.c.1</strain>
    </source>
</reference>
<dbReference type="GO" id="GO:0004360">
    <property type="term" value="F:glutamine-fructose-6-phosphate transaminase (isomerizing) activity"/>
    <property type="evidence" value="ECO:0007669"/>
    <property type="project" value="UniProtKB-EC"/>
</dbReference>
<organism evidence="6 7">
    <name type="scientific">Chroogloeocystis siderophila 5.2 s.c.1</name>
    <dbReference type="NCBI Taxonomy" id="247279"/>
    <lineage>
        <taxon>Bacteria</taxon>
        <taxon>Bacillati</taxon>
        <taxon>Cyanobacteriota</taxon>
        <taxon>Cyanophyceae</taxon>
        <taxon>Oscillatoriophycideae</taxon>
        <taxon>Chroococcales</taxon>
        <taxon>Chroococcaceae</taxon>
        <taxon>Chroogloeocystis</taxon>
    </lineage>
</organism>
<dbReference type="EC" id="2.6.1.16" evidence="2"/>
<evidence type="ECO:0000256" key="2">
    <source>
        <dbReference type="ARBA" id="ARBA00012916"/>
    </source>
</evidence>
<proteinExistence type="predicted"/>
<dbReference type="SUPFAM" id="SSF56235">
    <property type="entry name" value="N-terminal nucleophile aminohydrolases (Ntn hydrolases)"/>
    <property type="match status" value="1"/>
</dbReference>